<proteinExistence type="predicted"/>
<dbReference type="InterPro" id="IPR056605">
    <property type="entry name" value="LTI65_LTI78_N"/>
</dbReference>
<evidence type="ECO:0000256" key="1">
    <source>
        <dbReference type="SAM" id="MobiDB-lite"/>
    </source>
</evidence>
<feature type="region of interest" description="Disordered" evidence="1">
    <location>
        <begin position="316"/>
        <end position="438"/>
    </location>
</feature>
<keyword evidence="4" id="KW-1185">Reference proteome</keyword>
<accession>A0AA86SEK1</accession>
<name>A0AA86SEK1_9FABA</name>
<feature type="compositionally biased region" description="Basic and acidic residues" evidence="1">
    <location>
        <begin position="358"/>
        <end position="367"/>
    </location>
</feature>
<feature type="compositionally biased region" description="Polar residues" evidence="1">
    <location>
        <begin position="399"/>
        <end position="427"/>
    </location>
</feature>
<dbReference type="Proteomes" id="UP001189624">
    <property type="component" value="Chromosome 5"/>
</dbReference>
<feature type="region of interest" description="Disordered" evidence="1">
    <location>
        <begin position="23"/>
        <end position="110"/>
    </location>
</feature>
<feature type="domain" description="LTI65/LTI78 N-terminal" evidence="2">
    <location>
        <begin position="63"/>
        <end position="122"/>
    </location>
</feature>
<dbReference type="Pfam" id="PF23403">
    <property type="entry name" value="LTI65_LTI78_N"/>
    <property type="match status" value="1"/>
</dbReference>
<evidence type="ECO:0000313" key="4">
    <source>
        <dbReference type="Proteomes" id="UP001189624"/>
    </source>
</evidence>
<sequence length="438" mass="47848">MPKHIDTTTRSPTNVASVEQFLRGSGGDCSRMSPTYSPTSNSPSSPYSDKMKHQDQEEDHGLNQKKSVLNKVKEKAKKLCSSLSKRRMEDENVTPSWGVKLEDDEQEEDDAEYLGAPMYESELAPDAYKENARQHPRANPVISENHVLHNTVRLEGQHDREKPRATMNLKCTSTTQPDNTTTKTKNLTPNMASETLAQKQMPAYAGGSLAANSISSKNQVAVSKNHLTTNSMPSRNTSVSPSQMQNSLSSSASHSGKNSSQNGASVKDYLMSKSELENDAKTLSPMQDLSSSSASLSGKITQRCASAKYYSMNRSEQVDDARTMTPLQKSSSLSASSLRGRNTTQRSASAKDYSMGKSEPRDDEKTASRLQMISEGTGPKRTSSNAGMMEKVRGAVNSFLGNEDSSQEYGVNCPTTRTSSQTQQVGQDENRGRILQAN</sequence>
<dbReference type="GO" id="GO:0009737">
    <property type="term" value="P:response to abscisic acid"/>
    <property type="evidence" value="ECO:0007669"/>
    <property type="project" value="InterPro"/>
</dbReference>
<dbReference type="InterPro" id="IPR037491">
    <property type="entry name" value="LTI78/LTI65"/>
</dbReference>
<feature type="compositionally biased region" description="Polar residues" evidence="1">
    <location>
        <begin position="228"/>
        <end position="237"/>
    </location>
</feature>
<feature type="compositionally biased region" description="Basic and acidic residues" evidence="1">
    <location>
        <begin position="49"/>
        <end position="62"/>
    </location>
</feature>
<feature type="compositionally biased region" description="Polar residues" evidence="1">
    <location>
        <begin position="339"/>
        <end position="348"/>
    </location>
</feature>
<dbReference type="PANTHER" id="PTHR33836:SF5">
    <property type="entry name" value="EUKARYOTIC RNA POLYMERASE II HEPTAPEPTIDE REPEAT"/>
    <property type="match status" value="1"/>
</dbReference>
<dbReference type="PANTHER" id="PTHR33836">
    <property type="entry name" value="LOW-TEMPERATURE-INDUCED 65 KDA PROTEIN-RELATED"/>
    <property type="match status" value="1"/>
</dbReference>
<feature type="compositionally biased region" description="Low complexity" evidence="1">
    <location>
        <begin position="33"/>
        <end position="48"/>
    </location>
</feature>
<evidence type="ECO:0000259" key="2">
    <source>
        <dbReference type="Pfam" id="PF23403"/>
    </source>
</evidence>
<reference evidence="3" key="1">
    <citation type="submission" date="2023-10" db="EMBL/GenBank/DDBJ databases">
        <authorList>
            <person name="Domelevo Entfellner J.-B."/>
        </authorList>
    </citation>
    <scope>NUCLEOTIDE SEQUENCE</scope>
</reference>
<dbReference type="EMBL" id="OY731402">
    <property type="protein sequence ID" value="CAJ1955672.1"/>
    <property type="molecule type" value="Genomic_DNA"/>
</dbReference>
<dbReference type="Gramene" id="rna-AYBTSS11_LOCUS16250">
    <property type="protein sequence ID" value="CAJ1955672.1"/>
    <property type="gene ID" value="gene-AYBTSS11_LOCUS16250"/>
</dbReference>
<protein>
    <recommendedName>
        <fullName evidence="2">LTI65/LTI78 N-terminal domain-containing protein</fullName>
    </recommendedName>
</protein>
<feature type="compositionally biased region" description="Low complexity" evidence="1">
    <location>
        <begin position="238"/>
        <end position="262"/>
    </location>
</feature>
<dbReference type="AlphaFoldDB" id="A0AA86SEK1"/>
<gene>
    <name evidence="3" type="ORF">AYBTSS11_LOCUS16250</name>
</gene>
<evidence type="ECO:0000313" key="3">
    <source>
        <dbReference type="EMBL" id="CAJ1955672.1"/>
    </source>
</evidence>
<feature type="region of interest" description="Disordered" evidence="1">
    <location>
        <begin position="228"/>
        <end position="264"/>
    </location>
</feature>
<organism evidence="3 4">
    <name type="scientific">Sphenostylis stenocarpa</name>
    <dbReference type="NCBI Taxonomy" id="92480"/>
    <lineage>
        <taxon>Eukaryota</taxon>
        <taxon>Viridiplantae</taxon>
        <taxon>Streptophyta</taxon>
        <taxon>Embryophyta</taxon>
        <taxon>Tracheophyta</taxon>
        <taxon>Spermatophyta</taxon>
        <taxon>Magnoliopsida</taxon>
        <taxon>eudicotyledons</taxon>
        <taxon>Gunneridae</taxon>
        <taxon>Pentapetalae</taxon>
        <taxon>rosids</taxon>
        <taxon>fabids</taxon>
        <taxon>Fabales</taxon>
        <taxon>Fabaceae</taxon>
        <taxon>Papilionoideae</taxon>
        <taxon>50 kb inversion clade</taxon>
        <taxon>NPAAA clade</taxon>
        <taxon>indigoferoid/millettioid clade</taxon>
        <taxon>Phaseoleae</taxon>
        <taxon>Sphenostylis</taxon>
    </lineage>
</organism>